<dbReference type="GeneID" id="93454655"/>
<evidence type="ECO:0000259" key="1">
    <source>
        <dbReference type="Pfam" id="PF00326"/>
    </source>
</evidence>
<dbReference type="HOGENOM" id="CLU_006105_3_1_5"/>
<dbReference type="EnsemblBacteria" id="ABL72692">
    <property type="protein sequence ID" value="ABL72692"/>
    <property type="gene ID" value="Pden_4629"/>
</dbReference>
<dbReference type="InterPro" id="IPR029058">
    <property type="entry name" value="AB_hydrolase_fold"/>
</dbReference>
<dbReference type="Pfam" id="PF00326">
    <property type="entry name" value="Peptidase_S9"/>
    <property type="match status" value="1"/>
</dbReference>
<gene>
    <name evidence="3" type="ordered locus">Pden_4629</name>
</gene>
<dbReference type="InterPro" id="IPR002469">
    <property type="entry name" value="Peptidase_S9B_N"/>
</dbReference>
<dbReference type="SUPFAM" id="SSF82171">
    <property type="entry name" value="DPP6 N-terminal domain-like"/>
    <property type="match status" value="1"/>
</dbReference>
<dbReference type="InterPro" id="IPR001375">
    <property type="entry name" value="Peptidase_S9_cat"/>
</dbReference>
<reference evidence="4" key="1">
    <citation type="submission" date="2006-12" db="EMBL/GenBank/DDBJ databases">
        <title>Complete sequence of plasmid 1 of Paracoccus denitrificans PD1222.</title>
        <authorList>
            <person name="Copeland A."/>
            <person name="Lucas S."/>
            <person name="Lapidus A."/>
            <person name="Barry K."/>
            <person name="Detter J.C."/>
            <person name="Glavina del Rio T."/>
            <person name="Hammon N."/>
            <person name="Israni S."/>
            <person name="Dalin E."/>
            <person name="Tice H."/>
            <person name="Pitluck S."/>
            <person name="Munk A.C."/>
            <person name="Brettin T."/>
            <person name="Bruce D."/>
            <person name="Han C."/>
            <person name="Tapia R."/>
            <person name="Gilna P."/>
            <person name="Schmutz J."/>
            <person name="Larimer F."/>
            <person name="Land M."/>
            <person name="Hauser L."/>
            <person name="Kyrpides N."/>
            <person name="Lykidis A."/>
            <person name="Spiro S."/>
            <person name="Richardson D.J."/>
            <person name="Moir J.W.B."/>
            <person name="Ferguson S.J."/>
            <person name="van Spanning R.J.M."/>
            <person name="Richardson P."/>
        </authorList>
    </citation>
    <scope>NUCLEOTIDE SEQUENCE [LARGE SCALE GENOMIC DNA]</scope>
    <source>
        <strain evidence="4">Pd 1222</strain>
        <plasmid evidence="4">pPD1222</plasmid>
    </source>
</reference>
<sequence length="747" mass="81881">MLANGSSTGTDPHERARYLASGLRNVRVFNDTVRPFWSDDGKLFSYCRRTPDGTDYLLVEAGTGRVAPLFDRKALAARIAALPVAPEAAEPVDVRLARDATAIEFRLDERLWRATRDGLVLTDLGPVAAPAENVAPDHSARLVIRDHNLWLVDHSGKRPLTSDGEAGNGYGGFLGFDYNLAEARCPPIALWSPDSSRIATLRTDLRQVPLAHLIEAIPPDGSRPRLHSFPYPVPGDEHGALSELWFIDRNGQRVPARMDRLVSFGANPLISYPAWWSDNGGHFYLHEGSRDGDRLDFWQVDTATGDTRRLVIEEGPAAGRPCFSPSPQPQVLRDGRILWSSMADGWRHLYFVEPGDPRSRRRITAGGWNVVSILHVDEDAETVLFAAAGREPRLDPYYLQVYSIRFDGTDLRRLTHQDLNHDLSLPSRALTQVPAGSGRYPNGTSPDGTFFVAAHEAPDRPPVSALYDRNGRVVTTLEHADAGAAWPADMPLPEPFHVQALDGETELWGVLYKPPGFDPEKSYPVIDVIYGGPQVFMAPKSFGQTTYARYAEGLAAAGFVTLLLDGPGTPGRSRDFWLHSHGRMESCGGLADHVTAIRSLAADRPWMDIAEGVGLTGFSGGGYATVRGMAVHPDFFTVGVSICGNHDVSLYIANWAEMFQGMDAGSRRGLASADVADRIAGKLFLVQGEMDDNVQPSQMLRLVDALVKADADFDMLIVPGAGHGVAFHPYALRRTVDYFLRHLAGRE</sequence>
<dbReference type="Gene3D" id="3.40.50.1820">
    <property type="entry name" value="alpha/beta hydrolase"/>
    <property type="match status" value="1"/>
</dbReference>
<dbReference type="eggNOG" id="COG1506">
    <property type="taxonomic scope" value="Bacteria"/>
</dbReference>
<dbReference type="Pfam" id="PF00930">
    <property type="entry name" value="DPPIV_N"/>
    <property type="match status" value="1"/>
</dbReference>
<protein>
    <submittedName>
        <fullName evidence="3">Peptidase S9, prolyl oligopeptidase active site domain protein</fullName>
    </submittedName>
</protein>
<dbReference type="RefSeq" id="WP_011750851.1">
    <property type="nucleotide sequence ID" value="NC_008688.1"/>
</dbReference>
<keyword evidence="3" id="KW-0614">Plasmid</keyword>
<dbReference type="GO" id="GO:0008236">
    <property type="term" value="F:serine-type peptidase activity"/>
    <property type="evidence" value="ECO:0007669"/>
    <property type="project" value="InterPro"/>
</dbReference>
<evidence type="ECO:0000313" key="3">
    <source>
        <dbReference type="EMBL" id="ABL72692.1"/>
    </source>
</evidence>
<proteinExistence type="predicted"/>
<dbReference type="Proteomes" id="UP000000361">
    <property type="component" value="Chromosome 1"/>
</dbReference>
<keyword evidence="4" id="KW-1185">Reference proteome</keyword>
<dbReference type="SUPFAM" id="SSF53474">
    <property type="entry name" value="alpha/beta-Hydrolases"/>
    <property type="match status" value="1"/>
</dbReference>
<dbReference type="GO" id="GO:0006508">
    <property type="term" value="P:proteolysis"/>
    <property type="evidence" value="ECO:0007669"/>
    <property type="project" value="InterPro"/>
</dbReference>
<dbReference type="KEGG" id="pde:Pden_4629"/>
<name>A1BAZ8_PARDP</name>
<dbReference type="Gene3D" id="2.140.10.30">
    <property type="entry name" value="Dipeptidylpeptidase IV, N-terminal domain"/>
    <property type="match status" value="1"/>
</dbReference>
<organism evidence="3 4">
    <name type="scientific">Paracoccus denitrificans (strain Pd 1222)</name>
    <dbReference type="NCBI Taxonomy" id="318586"/>
    <lineage>
        <taxon>Bacteria</taxon>
        <taxon>Pseudomonadati</taxon>
        <taxon>Pseudomonadota</taxon>
        <taxon>Alphaproteobacteria</taxon>
        <taxon>Rhodobacterales</taxon>
        <taxon>Paracoccaceae</taxon>
        <taxon>Paracoccus</taxon>
    </lineage>
</organism>
<feature type="domain" description="Dipeptidylpeptidase IV N-terminal" evidence="2">
    <location>
        <begin position="134"/>
        <end position="425"/>
    </location>
</feature>
<dbReference type="AlphaFoldDB" id="A1BAZ8"/>
<dbReference type="ESTHER" id="pardp-a1baz8">
    <property type="family name" value="DPP4N_Peptidase_S9"/>
</dbReference>
<dbReference type="EMBL" id="CP000491">
    <property type="protein sequence ID" value="ABL72692.1"/>
    <property type="molecule type" value="Genomic_DNA"/>
</dbReference>
<accession>A1BAZ8</accession>
<dbReference type="GO" id="GO:0008239">
    <property type="term" value="F:dipeptidyl-peptidase activity"/>
    <property type="evidence" value="ECO:0007669"/>
    <property type="project" value="TreeGrafter"/>
</dbReference>
<evidence type="ECO:0000259" key="2">
    <source>
        <dbReference type="Pfam" id="PF00930"/>
    </source>
</evidence>
<feature type="domain" description="Peptidase S9 prolyl oligopeptidase catalytic" evidence="1">
    <location>
        <begin position="554"/>
        <end position="744"/>
    </location>
</feature>
<evidence type="ECO:0000313" key="4">
    <source>
        <dbReference type="Proteomes" id="UP000000361"/>
    </source>
</evidence>
<dbReference type="InterPro" id="IPR050278">
    <property type="entry name" value="Serine_Prot_S9B/DPPIV"/>
</dbReference>
<dbReference type="OrthoDB" id="9806163at2"/>
<dbReference type="PANTHER" id="PTHR11731">
    <property type="entry name" value="PROTEASE FAMILY S9B,C DIPEPTIDYL-PEPTIDASE IV-RELATED"/>
    <property type="match status" value="1"/>
</dbReference>
<geneLocation type="plasmid" evidence="4">
    <name>pPD1222</name>
</geneLocation>
<dbReference type="PANTHER" id="PTHR11731:SF193">
    <property type="entry name" value="DIPEPTIDYL PEPTIDASE 9"/>
    <property type="match status" value="1"/>
</dbReference>